<dbReference type="InterPro" id="IPR035396">
    <property type="entry name" value="Bac_rhamnosid6H"/>
</dbReference>
<dbReference type="GO" id="GO:0005975">
    <property type="term" value="P:carbohydrate metabolic process"/>
    <property type="evidence" value="ECO:0007669"/>
    <property type="project" value="InterPro"/>
</dbReference>
<keyword evidence="1" id="KW-1133">Transmembrane helix</keyword>
<evidence type="ECO:0000259" key="2">
    <source>
        <dbReference type="Pfam" id="PF17389"/>
    </source>
</evidence>
<dbReference type="OrthoDB" id="49490at2"/>
<dbReference type="Pfam" id="PF17389">
    <property type="entry name" value="Bac_rhamnosid6H"/>
    <property type="match status" value="1"/>
</dbReference>
<dbReference type="EMBL" id="PTRA01000001">
    <property type="protein sequence ID" value="PQA58147.1"/>
    <property type="molecule type" value="Genomic_DNA"/>
</dbReference>
<dbReference type="Gene3D" id="1.50.10.10">
    <property type="match status" value="1"/>
</dbReference>
<evidence type="ECO:0000313" key="3">
    <source>
        <dbReference type="EMBL" id="PQA58147.1"/>
    </source>
</evidence>
<dbReference type="InterPro" id="IPR012341">
    <property type="entry name" value="6hp_glycosidase-like_sf"/>
</dbReference>
<keyword evidence="4" id="KW-1185">Reference proteome</keyword>
<dbReference type="InterPro" id="IPR028028">
    <property type="entry name" value="DUF4450"/>
</dbReference>
<feature type="domain" description="Alpha-L-rhamnosidase six-hairpin glycosidase" evidence="2">
    <location>
        <begin position="483"/>
        <end position="586"/>
    </location>
</feature>
<evidence type="ECO:0000256" key="1">
    <source>
        <dbReference type="SAM" id="Phobius"/>
    </source>
</evidence>
<dbReference type="Proteomes" id="UP000239590">
    <property type="component" value="Unassembled WGS sequence"/>
</dbReference>
<sequence>MGLQSWYTVQAIIRRKAIIRNENVRRMTQQSKSIPHRLLIGGFFFLTHFVFVYELQAQELYPVALPDRSWHGEQRALRYRPEGKDFVIVNGKRRFTRALYGTNTAFRAEAGDLPEFALYMPGMGGNLKFGLMKGSVSKWLNDADTITARYRPGSMLYEIKDKLLGRGTLELIILPLADAEGIIVKAQFKNVSNDLELCWTFGGASGKKFNRNGDMGPDPESSFYLKPEYCTDNRFNIQKNTFTLRYGSGLPVQSTSTETAKLKKEQILLGFVPAASTVQLSDATQQESPLQLAQSRAAASPVLTGWVKGNEPLYFALQNPESKAELVYANAATLFAEAEIARKKIADRIQVKTPDPYLNTVGGALSIASDAIWETPSYLHGAIGWRIRLNGWRGAYTADPLGWHDRARTHFRAYAQSQVTAPASGPSVPDTANHLARQQEKLGNAVFTSGYISRDPEGKSIRPHHYDMNLVYIDALLWHLNWTGDLTLARELWPVIQRHLAWEKRNFDPDGDGLYDAYAAIWASDALQYSGGAVTHTSAYNYRANRMAATLAKLLGEDAKPYEREAETIHRAINRVLWIPEKGVYAEFQDAMGLKKRHDVPALWTIYHAIDSDVPDAFQAYQNLRYVDTQIPHIPVRANGLKDQGFYTISTSNWMPYEWSINNVALAESAHTALANWEAGRTEEAFKLWKSELLASMYLGGSPGNFVQISHYDANRGEAYRDFGDPVGINSRTLVEGLFGIVPDALNNRLLIRPGLPKAWTYASLEIPDLLYDFKRNGLTEVYTLKPRFPKKLDLCLRVNALRDGIKQITINGKKVAWKTVPDAIGQPVIELNSPAQDSYEIRVEWTGNDFKSIPLRDTYAQGTTQTFQFPGTLIQKIFDPQGVWQNVQTKGHTLRATITSKPGSRTAFVQLKQGQLTWWHPVCFKVQERLSIVTQSQQTVFQLKNHTDQTMELQYTVQGVSAEVKLQPRGLSKPIQISMAQLHPGTNPITIQTNSGEHFSLTLTNWEAALPESSQEPVSLTPYFNDRVTQIFKNQYLSPRPQTPTLQLPTQGIGEWTHPLLMAEIDDAGLRKHLAQHHHTLTLPQGIRFQSPAEGKNILFVSRWDNYPTEARLPVTGRASHAYLLLAGSTNPMQSRIENGMLEISYTDGTAERLVLRNPENWWPIEKDYLDDGFAFSTGAVHPPRVHLKTGEVVYGEKGSQYNGKEIEGGAATVLDLPLNPAKTLKEFKLTALANDVVIGLMSVTLVRL</sequence>
<dbReference type="SUPFAM" id="SSF48208">
    <property type="entry name" value="Six-hairpin glycosidases"/>
    <property type="match status" value="1"/>
</dbReference>
<gene>
    <name evidence="3" type="ORF">C5O19_00205</name>
</gene>
<keyword evidence="1" id="KW-0472">Membrane</keyword>
<organism evidence="3 4">
    <name type="scientific">Siphonobacter curvatus</name>
    <dbReference type="NCBI Taxonomy" id="2094562"/>
    <lineage>
        <taxon>Bacteria</taxon>
        <taxon>Pseudomonadati</taxon>
        <taxon>Bacteroidota</taxon>
        <taxon>Cytophagia</taxon>
        <taxon>Cytophagales</taxon>
        <taxon>Cytophagaceae</taxon>
        <taxon>Siphonobacter</taxon>
    </lineage>
</organism>
<feature type="transmembrane region" description="Helical" evidence="1">
    <location>
        <begin position="34"/>
        <end position="53"/>
    </location>
</feature>
<dbReference type="CDD" id="cd11747">
    <property type="entry name" value="GH94N_like_1"/>
    <property type="match status" value="1"/>
</dbReference>
<protein>
    <submittedName>
        <fullName evidence="3">Glycogen debranching protein</fullName>
    </submittedName>
</protein>
<reference evidence="4" key="1">
    <citation type="submission" date="2018-02" db="EMBL/GenBank/DDBJ databases">
        <title>Genome sequencing of Solimonas sp. HR-BB.</title>
        <authorList>
            <person name="Lee Y."/>
            <person name="Jeon C.O."/>
        </authorList>
    </citation>
    <scope>NUCLEOTIDE SEQUENCE [LARGE SCALE GENOMIC DNA]</scope>
    <source>
        <strain evidence="4">HR-U</strain>
    </source>
</reference>
<comment type="caution">
    <text evidence="3">The sequence shown here is derived from an EMBL/GenBank/DDBJ whole genome shotgun (WGS) entry which is preliminary data.</text>
</comment>
<name>A0A2S7IKA8_9BACT</name>
<keyword evidence="1" id="KW-0812">Transmembrane</keyword>
<proteinExistence type="predicted"/>
<evidence type="ECO:0000313" key="4">
    <source>
        <dbReference type="Proteomes" id="UP000239590"/>
    </source>
</evidence>
<dbReference type="Pfam" id="PF14614">
    <property type="entry name" value="DUF4450"/>
    <property type="match status" value="1"/>
</dbReference>
<accession>A0A2S7IKA8</accession>
<dbReference type="AlphaFoldDB" id="A0A2S7IKA8"/>
<dbReference type="InterPro" id="IPR008928">
    <property type="entry name" value="6-hairpin_glycosidase_sf"/>
</dbReference>